<dbReference type="EMBL" id="JAFCIX010000026">
    <property type="protein sequence ID" value="KAH6600840.1"/>
    <property type="molecule type" value="Genomic_DNA"/>
</dbReference>
<evidence type="ECO:0000313" key="6">
    <source>
        <dbReference type="EMBL" id="KAH6600840.1"/>
    </source>
</evidence>
<evidence type="ECO:0000256" key="4">
    <source>
        <dbReference type="ARBA" id="ARBA00023136"/>
    </source>
</evidence>
<comment type="caution">
    <text evidence="6">The sequence shown here is derived from an EMBL/GenBank/DDBJ whole genome shotgun (WGS) entry which is preliminary data.</text>
</comment>
<evidence type="ECO:0000313" key="7">
    <source>
        <dbReference type="Proteomes" id="UP001648503"/>
    </source>
</evidence>
<gene>
    <name evidence="6" type="ORF">BASA50_002009</name>
</gene>
<evidence type="ECO:0000256" key="5">
    <source>
        <dbReference type="SAM" id="Phobius"/>
    </source>
</evidence>
<reference evidence="6 7" key="1">
    <citation type="submission" date="2021-02" db="EMBL/GenBank/DDBJ databases">
        <title>Variation within the Batrachochytrium salamandrivorans European outbreak.</title>
        <authorList>
            <person name="Kelly M."/>
            <person name="Pasmans F."/>
            <person name="Shea T.P."/>
            <person name="Munoz J.F."/>
            <person name="Carranza S."/>
            <person name="Cuomo C.A."/>
            <person name="Martel A."/>
        </authorList>
    </citation>
    <scope>NUCLEOTIDE SEQUENCE [LARGE SCALE GENOMIC DNA]</scope>
    <source>
        <strain evidence="6 7">AMFP18/2</strain>
    </source>
</reference>
<keyword evidence="2 5" id="KW-0812">Transmembrane</keyword>
<feature type="transmembrane region" description="Helical" evidence="5">
    <location>
        <begin position="267"/>
        <end position="288"/>
    </location>
</feature>
<dbReference type="PANTHER" id="PTHR28293:SF1">
    <property type="entry name" value="NUCLEAR RIM PROTEIN 1"/>
    <property type="match status" value="1"/>
</dbReference>
<keyword evidence="7" id="KW-1185">Reference proteome</keyword>
<name>A0ABQ8FQB1_9FUNG</name>
<evidence type="ECO:0008006" key="8">
    <source>
        <dbReference type="Google" id="ProtNLM"/>
    </source>
</evidence>
<keyword evidence="4 5" id="KW-0472">Membrane</keyword>
<accession>A0ABQ8FQB1</accession>
<dbReference type="PANTHER" id="PTHR28293">
    <property type="entry name" value="NUCLEAR RIM PROTEIN 1"/>
    <property type="match status" value="1"/>
</dbReference>
<dbReference type="InterPro" id="IPR018819">
    <property type="entry name" value="Nur1/Mug154"/>
</dbReference>
<feature type="transmembrane region" description="Helical" evidence="5">
    <location>
        <begin position="45"/>
        <end position="64"/>
    </location>
</feature>
<keyword evidence="3 5" id="KW-1133">Transmembrane helix</keyword>
<evidence type="ECO:0000256" key="2">
    <source>
        <dbReference type="ARBA" id="ARBA00022692"/>
    </source>
</evidence>
<comment type="subcellular location">
    <subcellularLocation>
        <location evidence="1">Endomembrane system</location>
        <topology evidence="1">Multi-pass membrane protein</topology>
    </subcellularLocation>
</comment>
<dbReference type="Proteomes" id="UP001648503">
    <property type="component" value="Unassembled WGS sequence"/>
</dbReference>
<sequence>MDTPKTPRRHRRVRQEPLRVRMLSLPLDWLMLLGEWWANIDHEQLLSKSSFLVALLLNVLYLLIKMYRDGVLDDPDELRALSKSSQQHLEELSLEPNSKWLFFQWWGQGVSYQLLFTMIELALILICVINTVQVFTRTKSYILFKQPTRPRYAGDNQWMLRSRNAQICQVDIAQPTPKEGNGSLLQWSVLFSAKKPQPSKDGINSSGHSLSTDGANHISSSPVKPPVLKEDRWVIRVWNPSDGSLNLFCWFSPPQIAVIYGANVSNWYYYLPVACLTALIMFFLVSLFNDRINDQQILSGQLLHEFTESLVDHRSFLKSNPKMSVGDDSAATFDTEADAYAHED</sequence>
<protein>
    <recommendedName>
        <fullName evidence="8">Copper transporter</fullName>
    </recommendedName>
</protein>
<evidence type="ECO:0000256" key="3">
    <source>
        <dbReference type="ARBA" id="ARBA00022989"/>
    </source>
</evidence>
<proteinExistence type="predicted"/>
<organism evidence="6 7">
    <name type="scientific">Batrachochytrium salamandrivorans</name>
    <dbReference type="NCBI Taxonomy" id="1357716"/>
    <lineage>
        <taxon>Eukaryota</taxon>
        <taxon>Fungi</taxon>
        <taxon>Fungi incertae sedis</taxon>
        <taxon>Chytridiomycota</taxon>
        <taxon>Chytridiomycota incertae sedis</taxon>
        <taxon>Chytridiomycetes</taxon>
        <taxon>Rhizophydiales</taxon>
        <taxon>Rhizophydiales incertae sedis</taxon>
        <taxon>Batrachochytrium</taxon>
    </lineage>
</organism>
<dbReference type="Pfam" id="PF10332">
    <property type="entry name" value="DUF2418"/>
    <property type="match status" value="1"/>
</dbReference>
<feature type="transmembrane region" description="Helical" evidence="5">
    <location>
        <begin position="114"/>
        <end position="135"/>
    </location>
</feature>
<evidence type="ECO:0000256" key="1">
    <source>
        <dbReference type="ARBA" id="ARBA00004127"/>
    </source>
</evidence>